<feature type="transmembrane region" description="Helical" evidence="1">
    <location>
        <begin position="208"/>
        <end position="226"/>
    </location>
</feature>
<dbReference type="PANTHER" id="PTHR31061">
    <property type="entry name" value="LD22376P"/>
    <property type="match status" value="1"/>
</dbReference>
<keyword evidence="3" id="KW-1185">Reference proteome</keyword>
<comment type="caution">
    <text evidence="2">The sequence shown here is derived from an EMBL/GenBank/DDBJ whole genome shotgun (WGS) entry which is preliminary data.</text>
</comment>
<feature type="transmembrane region" description="Helical" evidence="1">
    <location>
        <begin position="152"/>
        <end position="170"/>
    </location>
</feature>
<gene>
    <name evidence="2" type="ORF">ASU31_17130</name>
</gene>
<keyword evidence="1" id="KW-0472">Membrane</keyword>
<evidence type="ECO:0000313" key="3">
    <source>
        <dbReference type="Proteomes" id="UP000051950"/>
    </source>
</evidence>
<dbReference type="EMBL" id="LMZQ01000013">
    <property type="protein sequence ID" value="KRT15036.1"/>
    <property type="molecule type" value="Genomic_DNA"/>
</dbReference>
<evidence type="ECO:0008006" key="4">
    <source>
        <dbReference type="Google" id="ProtNLM"/>
    </source>
</evidence>
<dbReference type="RefSeq" id="WP_057933489.1">
    <property type="nucleotide sequence ID" value="NZ_LMZQ01000013.1"/>
</dbReference>
<feature type="transmembrane region" description="Helical" evidence="1">
    <location>
        <begin position="92"/>
        <end position="111"/>
    </location>
</feature>
<dbReference type="STRING" id="687842.ASU31_17130"/>
<keyword evidence="1" id="KW-1133">Transmembrane helix</keyword>
<accession>A0A0T5VME4</accession>
<reference evidence="2 3" key="1">
    <citation type="submission" date="2015-11" db="EMBL/GenBank/DDBJ databases">
        <title>Sequence of Pedobacter ginsenosidimutans.</title>
        <authorList>
            <person name="Carson E."/>
            <person name="Keyser V."/>
            <person name="Newman J."/>
            <person name="Miller J."/>
        </authorList>
    </citation>
    <scope>NUCLEOTIDE SEQUENCE [LARGE SCALE GENOMIC DNA]</scope>
    <source>
        <strain evidence="2 3">KACC 14530</strain>
    </source>
</reference>
<keyword evidence="1" id="KW-0812">Transmembrane</keyword>
<dbReference type="PANTHER" id="PTHR31061:SF24">
    <property type="entry name" value="LD22376P"/>
    <property type="match status" value="1"/>
</dbReference>
<organism evidence="2 3">
    <name type="scientific">Pedobacter ginsenosidimutans</name>
    <dbReference type="NCBI Taxonomy" id="687842"/>
    <lineage>
        <taxon>Bacteria</taxon>
        <taxon>Pseudomonadati</taxon>
        <taxon>Bacteroidota</taxon>
        <taxon>Sphingobacteriia</taxon>
        <taxon>Sphingobacteriales</taxon>
        <taxon>Sphingobacteriaceae</taxon>
        <taxon>Pedobacter</taxon>
    </lineage>
</organism>
<evidence type="ECO:0000313" key="2">
    <source>
        <dbReference type="EMBL" id="KRT15036.1"/>
    </source>
</evidence>
<dbReference type="AlphaFoldDB" id="A0A0T5VME4"/>
<feature type="transmembrane region" description="Helical" evidence="1">
    <location>
        <begin position="300"/>
        <end position="324"/>
    </location>
</feature>
<feature type="transmembrane region" description="Helical" evidence="1">
    <location>
        <begin position="123"/>
        <end position="145"/>
    </location>
</feature>
<evidence type="ECO:0000256" key="1">
    <source>
        <dbReference type="SAM" id="Phobius"/>
    </source>
</evidence>
<feature type="transmembrane region" description="Helical" evidence="1">
    <location>
        <begin position="12"/>
        <end position="29"/>
    </location>
</feature>
<feature type="transmembrane region" description="Helical" evidence="1">
    <location>
        <begin position="344"/>
        <end position="367"/>
    </location>
</feature>
<dbReference type="Proteomes" id="UP000051950">
    <property type="component" value="Unassembled WGS sequence"/>
</dbReference>
<sequence>MNNAETNGSSRYLSLDVLRGMTITLMIVVNTPGTRSAIYASLKHAAWHGFTLTDLVFPTFLFVVGNALAFSMKRYEFPGLQKQFLQKAFRRALTIFFIGLLLNQFPFVMLQNEGFVLKSWANIRLFGVLQRIAICYFIASLMIYYFPKKVNIILAGIILLAYWAMLYFFGDHGDPYSLAGNAVLKLDLLIVPEKNLYQGYGLPFDPEGLLSCLPAIVNVLIGYFAGRALQQKQSGTMSKFLTSGVAMVVIAWAWHSIFPINKSLWTSSYVLLTVGIDLLVLGVLILVIDRWKWIKWAGFFVVFGKNALFIYILAWTVNSILYLFTANGMPLPVFIHSHYFASWLNAYASSFLYAISYMLFIWLFALIMDLKRIYIKV</sequence>
<dbReference type="OrthoDB" id="9788724at2"/>
<name>A0A0T5VME4_9SPHI</name>
<feature type="transmembrane region" description="Helical" evidence="1">
    <location>
        <begin position="269"/>
        <end position="288"/>
    </location>
</feature>
<feature type="transmembrane region" description="Helical" evidence="1">
    <location>
        <begin position="238"/>
        <end position="257"/>
    </location>
</feature>
<protein>
    <recommendedName>
        <fullName evidence="4">Heparan-alpha-glucosaminide N-acetyltransferase catalytic domain-containing protein</fullName>
    </recommendedName>
</protein>
<feature type="transmembrane region" description="Helical" evidence="1">
    <location>
        <begin position="49"/>
        <end position="71"/>
    </location>
</feature>
<proteinExistence type="predicted"/>